<dbReference type="Pfam" id="PF04717">
    <property type="entry name" value="Phage_base_V"/>
    <property type="match status" value="1"/>
</dbReference>
<dbReference type="KEGG" id="bfn:OI25_2685"/>
<proteinExistence type="inferred from homology"/>
<dbReference type="InterPro" id="IPR006533">
    <property type="entry name" value="T6SS_Vgr_RhsGE"/>
</dbReference>
<reference evidence="7 8" key="1">
    <citation type="journal article" date="2015" name="Genome Announc.">
        <title>Complete genome sequences for 59 burkholderia isolates, both pathogenic and near neighbor.</title>
        <authorList>
            <person name="Johnson S.L."/>
            <person name="Bishop-Lilly K.A."/>
            <person name="Ladner J.T."/>
            <person name="Daligault H.E."/>
            <person name="Davenport K.W."/>
            <person name="Jaissle J."/>
            <person name="Frey K.G."/>
            <person name="Koroleva G.I."/>
            <person name="Bruce D.C."/>
            <person name="Coyne S.R."/>
            <person name="Broomall S.M."/>
            <person name="Li P.E."/>
            <person name="Teshima H."/>
            <person name="Gibbons H.S."/>
            <person name="Palacios G.F."/>
            <person name="Rosenzweig C.N."/>
            <person name="Redden C.L."/>
            <person name="Xu Y."/>
            <person name="Minogue T.D."/>
            <person name="Chain P.S."/>
        </authorList>
    </citation>
    <scope>NUCLEOTIDE SEQUENCE [LARGE SCALE GENOMIC DNA]</scope>
    <source>
        <strain evidence="7 8">ATCC BAA-463</strain>
    </source>
</reference>
<dbReference type="InterPro" id="IPR017847">
    <property type="entry name" value="T6SS_RhsGE_Vgr_subset"/>
</dbReference>
<accession>A0AAU8SVQ1</accession>
<feature type="region of interest" description="Disordered" evidence="4">
    <location>
        <begin position="642"/>
        <end position="667"/>
    </location>
</feature>
<dbReference type="Gene3D" id="3.55.50.10">
    <property type="entry name" value="Baseplate protein-like domains"/>
    <property type="match status" value="1"/>
</dbReference>
<comment type="subcellular location">
    <subcellularLocation>
        <location evidence="1">Secreted</location>
    </subcellularLocation>
</comment>
<keyword evidence="3" id="KW-0964">Secreted</keyword>
<sequence>MATLATTPMTTQKNRPCAVSSPLGDDALLFAGMNGDDELGRLSEYRLDLLSESGSIVLHDILGQPVGVRIDRPGGNPRYFHGYVTEFAHTGWRGRFATYQATLHHWLWFLTRAHNCRVFQNKTVVEIIKDVFNDYPASFDASLSNTYEALPYCVQYRETDFAFVSRLMESAGIYYFFRQDASSHTLVLADSYAAHNALEDAGSIRYLSGGASGTRGMECIDEWTLQGALQTHEQSAADFNFEMATSREASIPLAQATLQSDFENASAARFDYPGGFLTGAAAETVVRTRMEAVEAQAQRASGRSNVCAITPGGLFDLHDHPRADQNTSYLVTGARYAISYGGYESAGGAAEGLQFSCRFDALDSTHAFRTPLTTPRPSIRGPQTAFVTGNNDQEIWTDQYGRVKVRFHWDRSGVSDGDSSCWVRVAQSFAGKRWGALFLPRVGQEVVVEFLDGDPDRPLVTGSVYNAGMMPPYALPDNATRSAIRSDSFKGGETYSELRFDDKGGSEQLFLFAGRNQDNTVKNDSLESVGKDRHLSIAGNHYAKVAGDRHDTVVGAHNGKIGGTLSFDVTGDTQHKSGGNIALSADGRIDLKAMNITLEADQMLTLKVGGSTIVLAGESISISGPTVAIVGSAMVNINGGGANSGGSAQAASPQAPEAPTEADDGTR</sequence>
<feature type="compositionally biased region" description="Low complexity" evidence="4">
    <location>
        <begin position="645"/>
        <end position="655"/>
    </location>
</feature>
<evidence type="ECO:0000313" key="7">
    <source>
        <dbReference type="EMBL" id="AJZ57928.1"/>
    </source>
</evidence>
<organism evidence="7 8">
    <name type="scientific">Paraburkholderia fungorum</name>
    <dbReference type="NCBI Taxonomy" id="134537"/>
    <lineage>
        <taxon>Bacteria</taxon>
        <taxon>Pseudomonadati</taxon>
        <taxon>Pseudomonadota</taxon>
        <taxon>Betaproteobacteria</taxon>
        <taxon>Burkholderiales</taxon>
        <taxon>Burkholderiaceae</taxon>
        <taxon>Paraburkholderia</taxon>
    </lineage>
</organism>
<dbReference type="Gene3D" id="2.30.110.50">
    <property type="match status" value="1"/>
</dbReference>
<dbReference type="NCBIfam" id="TIGR03361">
    <property type="entry name" value="VI_Rhs_Vgr"/>
    <property type="match status" value="1"/>
</dbReference>
<dbReference type="AlphaFoldDB" id="A0AAU8SVQ1"/>
<comment type="similarity">
    <text evidence="2">Belongs to the VgrG protein family.</text>
</comment>
<dbReference type="GO" id="GO:0005576">
    <property type="term" value="C:extracellular region"/>
    <property type="evidence" value="ECO:0007669"/>
    <property type="project" value="UniProtKB-SubCell"/>
</dbReference>
<name>A0AAU8SVQ1_9BURK</name>
<dbReference type="InterPro" id="IPR054030">
    <property type="entry name" value="Gp5_Vgr_C"/>
</dbReference>
<evidence type="ECO:0000313" key="8">
    <source>
        <dbReference type="Proteomes" id="UP000032614"/>
    </source>
</evidence>
<evidence type="ECO:0000256" key="4">
    <source>
        <dbReference type="SAM" id="MobiDB-lite"/>
    </source>
</evidence>
<dbReference type="InterPro" id="IPR037026">
    <property type="entry name" value="Vgr_OB-fold_dom_sf"/>
</dbReference>
<evidence type="ECO:0000256" key="2">
    <source>
        <dbReference type="ARBA" id="ARBA00005558"/>
    </source>
</evidence>
<dbReference type="Proteomes" id="UP000032614">
    <property type="component" value="Chromosome 1"/>
</dbReference>
<dbReference type="SUPFAM" id="SSF69349">
    <property type="entry name" value="Phage fibre proteins"/>
    <property type="match status" value="1"/>
</dbReference>
<dbReference type="PANTHER" id="PTHR32305">
    <property type="match status" value="1"/>
</dbReference>
<dbReference type="Gene3D" id="4.10.220.110">
    <property type="match status" value="1"/>
</dbReference>
<dbReference type="EMBL" id="CP010026">
    <property type="protein sequence ID" value="AJZ57928.1"/>
    <property type="molecule type" value="Genomic_DNA"/>
</dbReference>
<evidence type="ECO:0000256" key="3">
    <source>
        <dbReference type="ARBA" id="ARBA00022525"/>
    </source>
</evidence>
<dbReference type="SUPFAM" id="SSF69279">
    <property type="entry name" value="Phage tail proteins"/>
    <property type="match status" value="2"/>
</dbReference>
<evidence type="ECO:0000256" key="1">
    <source>
        <dbReference type="ARBA" id="ARBA00004613"/>
    </source>
</evidence>
<protein>
    <submittedName>
        <fullName evidence="7">Rhs element Vgr family protein</fullName>
    </submittedName>
</protein>
<evidence type="ECO:0000259" key="6">
    <source>
        <dbReference type="Pfam" id="PF22178"/>
    </source>
</evidence>
<dbReference type="SUPFAM" id="SSF69255">
    <property type="entry name" value="gp5 N-terminal domain-like"/>
    <property type="match status" value="1"/>
</dbReference>
<dbReference type="Pfam" id="PF05954">
    <property type="entry name" value="Phage_GPD"/>
    <property type="match status" value="1"/>
</dbReference>
<dbReference type="NCBIfam" id="TIGR01646">
    <property type="entry name" value="vgr_GE"/>
    <property type="match status" value="1"/>
</dbReference>
<dbReference type="InterPro" id="IPR006531">
    <property type="entry name" value="Gp5/Vgr_OB"/>
</dbReference>
<feature type="domain" description="Gp5/Type VI secretion system Vgr protein OB-fold" evidence="5">
    <location>
        <begin position="385"/>
        <end position="465"/>
    </location>
</feature>
<gene>
    <name evidence="7" type="ORF">OI25_2685</name>
</gene>
<evidence type="ECO:0000259" key="5">
    <source>
        <dbReference type="Pfam" id="PF04717"/>
    </source>
</evidence>
<feature type="domain" description="Gp5/Type VI secretion system Vgr C-terminal trimerisation" evidence="6">
    <location>
        <begin position="482"/>
        <end position="587"/>
    </location>
</feature>
<dbReference type="Pfam" id="PF22178">
    <property type="entry name" value="Gp5_trimer_C"/>
    <property type="match status" value="1"/>
</dbReference>
<dbReference type="Gene3D" id="2.40.50.230">
    <property type="entry name" value="Gp5 N-terminal domain"/>
    <property type="match status" value="1"/>
</dbReference>
<dbReference type="PANTHER" id="PTHR32305:SF15">
    <property type="entry name" value="PROTEIN RHSA-RELATED"/>
    <property type="match status" value="1"/>
</dbReference>
<dbReference type="InterPro" id="IPR050708">
    <property type="entry name" value="T6SS_VgrG/RHS"/>
</dbReference>